<feature type="transmembrane region" description="Helical" evidence="5">
    <location>
        <begin position="21"/>
        <end position="43"/>
    </location>
</feature>
<keyword evidence="8" id="KW-1185">Reference proteome</keyword>
<dbReference type="SUPFAM" id="SSF144091">
    <property type="entry name" value="Rhomboid-like"/>
    <property type="match status" value="1"/>
</dbReference>
<comment type="subcellular location">
    <subcellularLocation>
        <location evidence="1">Membrane</location>
        <topology evidence="1">Multi-pass membrane protein</topology>
    </subcellularLocation>
</comment>
<dbReference type="InterPro" id="IPR022764">
    <property type="entry name" value="Peptidase_S54_rhomboid_dom"/>
</dbReference>
<feature type="domain" description="Peptidase S54 rhomboid" evidence="6">
    <location>
        <begin position="59"/>
        <end position="200"/>
    </location>
</feature>
<reference evidence="7 8" key="1">
    <citation type="submission" date="2016-11" db="EMBL/GenBank/DDBJ databases">
        <title>The macronuclear genome of Stentor coeruleus: a giant cell with tiny introns.</title>
        <authorList>
            <person name="Slabodnick M."/>
            <person name="Ruby J.G."/>
            <person name="Reiff S.B."/>
            <person name="Swart E.C."/>
            <person name="Gosai S."/>
            <person name="Prabakaran S."/>
            <person name="Witkowska E."/>
            <person name="Larue G.E."/>
            <person name="Fisher S."/>
            <person name="Freeman R.M."/>
            <person name="Gunawardena J."/>
            <person name="Chu W."/>
            <person name="Stover N.A."/>
            <person name="Gregory B.D."/>
            <person name="Nowacki M."/>
            <person name="Derisi J."/>
            <person name="Roy S.W."/>
            <person name="Marshall W.F."/>
            <person name="Sood P."/>
        </authorList>
    </citation>
    <scope>NUCLEOTIDE SEQUENCE [LARGE SCALE GENOMIC DNA]</scope>
    <source>
        <strain evidence="7">WM001</strain>
    </source>
</reference>
<keyword evidence="4 5" id="KW-0472">Membrane</keyword>
<gene>
    <name evidence="7" type="ORF">SteCoe_34295</name>
</gene>
<dbReference type="AlphaFoldDB" id="A0A1R2AUT7"/>
<feature type="transmembrane region" description="Helical" evidence="5">
    <location>
        <begin position="63"/>
        <end position="87"/>
    </location>
</feature>
<feature type="transmembrane region" description="Helical" evidence="5">
    <location>
        <begin position="99"/>
        <end position="122"/>
    </location>
</feature>
<evidence type="ECO:0000256" key="5">
    <source>
        <dbReference type="SAM" id="Phobius"/>
    </source>
</evidence>
<dbReference type="GO" id="GO:0004252">
    <property type="term" value="F:serine-type endopeptidase activity"/>
    <property type="evidence" value="ECO:0007669"/>
    <property type="project" value="InterPro"/>
</dbReference>
<dbReference type="Proteomes" id="UP000187209">
    <property type="component" value="Unassembled WGS sequence"/>
</dbReference>
<evidence type="ECO:0000256" key="1">
    <source>
        <dbReference type="ARBA" id="ARBA00004141"/>
    </source>
</evidence>
<name>A0A1R2AUT7_9CILI</name>
<dbReference type="EMBL" id="MPUH01001353">
    <property type="protein sequence ID" value="OMJ68294.1"/>
    <property type="molecule type" value="Genomic_DNA"/>
</dbReference>
<evidence type="ECO:0000256" key="3">
    <source>
        <dbReference type="ARBA" id="ARBA00022989"/>
    </source>
</evidence>
<evidence type="ECO:0000313" key="8">
    <source>
        <dbReference type="Proteomes" id="UP000187209"/>
    </source>
</evidence>
<dbReference type="InterPro" id="IPR035952">
    <property type="entry name" value="Rhomboid-like_sf"/>
</dbReference>
<dbReference type="Pfam" id="PF01694">
    <property type="entry name" value="Rhomboid"/>
    <property type="match status" value="1"/>
</dbReference>
<dbReference type="GO" id="GO:0016020">
    <property type="term" value="C:membrane"/>
    <property type="evidence" value="ECO:0007669"/>
    <property type="project" value="UniProtKB-SubCell"/>
</dbReference>
<sequence length="260" mass="30357">MINGCILCCKSKMTFISEMPFFTRIAILLALSLYIYSFVPYYPMHKVASLAKALFIDHTFSQFITFPFQHLGLAHLTFALIAYVPLACELEKKVGTIRYVLKFFLINMIIGIIHSCALYWYGRVFPKYYSFCINYPCAGFWPIIMVHMIERYYESPDALTDFLYLPIKIKAKFYPICFLVFYGYFFKYISEIVVGAIVGYISNTHIDLAGIFNKCACTELVQSKIEYYFCKLFNFLGNFSMLSKVNFHHMPQESIEARDY</sequence>
<evidence type="ECO:0000313" key="7">
    <source>
        <dbReference type="EMBL" id="OMJ68294.1"/>
    </source>
</evidence>
<evidence type="ECO:0000256" key="2">
    <source>
        <dbReference type="ARBA" id="ARBA00022692"/>
    </source>
</evidence>
<keyword evidence="3 5" id="KW-1133">Transmembrane helix</keyword>
<dbReference type="OrthoDB" id="10257275at2759"/>
<accession>A0A1R2AUT7</accession>
<organism evidence="7 8">
    <name type="scientific">Stentor coeruleus</name>
    <dbReference type="NCBI Taxonomy" id="5963"/>
    <lineage>
        <taxon>Eukaryota</taxon>
        <taxon>Sar</taxon>
        <taxon>Alveolata</taxon>
        <taxon>Ciliophora</taxon>
        <taxon>Postciliodesmatophora</taxon>
        <taxon>Heterotrichea</taxon>
        <taxon>Heterotrichida</taxon>
        <taxon>Stentoridae</taxon>
        <taxon>Stentor</taxon>
    </lineage>
</organism>
<keyword evidence="2 5" id="KW-0812">Transmembrane</keyword>
<evidence type="ECO:0000256" key="4">
    <source>
        <dbReference type="ARBA" id="ARBA00023136"/>
    </source>
</evidence>
<protein>
    <recommendedName>
        <fullName evidence="6">Peptidase S54 rhomboid domain-containing protein</fullName>
    </recommendedName>
</protein>
<feature type="transmembrane region" description="Helical" evidence="5">
    <location>
        <begin position="173"/>
        <end position="201"/>
    </location>
</feature>
<evidence type="ECO:0000259" key="6">
    <source>
        <dbReference type="Pfam" id="PF01694"/>
    </source>
</evidence>
<dbReference type="Gene3D" id="1.20.1540.10">
    <property type="entry name" value="Rhomboid-like"/>
    <property type="match status" value="1"/>
</dbReference>
<proteinExistence type="predicted"/>
<comment type="caution">
    <text evidence="7">The sequence shown here is derived from an EMBL/GenBank/DDBJ whole genome shotgun (WGS) entry which is preliminary data.</text>
</comment>